<reference evidence="2" key="2">
    <citation type="submission" date="2016-04" db="EMBL/GenBank/DDBJ databases">
        <title>Planomonospora sphaerica JCM9374 whole genome shotgun sequence.</title>
        <authorList>
            <person name="Suzuki T."/>
            <person name="Dohra H."/>
            <person name="Kodani S."/>
        </authorList>
    </citation>
    <scope>NUCLEOTIDE SEQUENCE [LARGE SCALE GENOMIC DNA]</scope>
    <source>
        <strain evidence="2">JCM 9374</strain>
    </source>
</reference>
<evidence type="ECO:0000313" key="2">
    <source>
        <dbReference type="Proteomes" id="UP000077701"/>
    </source>
</evidence>
<dbReference type="EMBL" id="BDCX01000032">
    <property type="protein sequence ID" value="GAT71451.1"/>
    <property type="molecule type" value="Genomic_DNA"/>
</dbReference>
<name>A0A171DQW8_9ACTN</name>
<reference evidence="1 2" key="1">
    <citation type="journal article" date="2016" name="Genome Announc.">
        <title>Draft Genome Sequence of Planomonospora sphaerica JCM9374, a Rare Actinomycete.</title>
        <authorList>
            <person name="Dohra H."/>
            <person name="Suzuki T."/>
            <person name="Inoue Y."/>
            <person name="Kodani S."/>
        </authorList>
    </citation>
    <scope>NUCLEOTIDE SEQUENCE [LARGE SCALE GENOMIC DNA]</scope>
    <source>
        <strain evidence="1 2">JCM 9374</strain>
    </source>
</reference>
<dbReference type="STRING" id="161355.PS9374_07142"/>
<organism evidence="1 2">
    <name type="scientific">Planomonospora sphaerica</name>
    <dbReference type="NCBI Taxonomy" id="161355"/>
    <lineage>
        <taxon>Bacteria</taxon>
        <taxon>Bacillati</taxon>
        <taxon>Actinomycetota</taxon>
        <taxon>Actinomycetes</taxon>
        <taxon>Streptosporangiales</taxon>
        <taxon>Streptosporangiaceae</taxon>
        <taxon>Planomonospora</taxon>
    </lineage>
</organism>
<gene>
    <name evidence="1" type="ORF">PS9374_07142</name>
</gene>
<sequence length="90" mass="9635">MDVVAVEEMLSDDRRSREIPIADPWSPPEGLGPLPLDLRPRADAILARQLAAAQAMVLIMAGNRRQAAMVARVESGSAGTPRPVYINCAA</sequence>
<comment type="caution">
    <text evidence="1">The sequence shown here is derived from an EMBL/GenBank/DDBJ whole genome shotgun (WGS) entry which is preliminary data.</text>
</comment>
<protein>
    <submittedName>
        <fullName evidence="1">Uncharacterized protein</fullName>
    </submittedName>
</protein>
<accession>A0A171DQW8</accession>
<keyword evidence="2" id="KW-1185">Reference proteome</keyword>
<dbReference type="AlphaFoldDB" id="A0A171DQW8"/>
<evidence type="ECO:0000313" key="1">
    <source>
        <dbReference type="EMBL" id="GAT71451.1"/>
    </source>
</evidence>
<proteinExistence type="predicted"/>
<dbReference type="Proteomes" id="UP000077701">
    <property type="component" value="Unassembled WGS sequence"/>
</dbReference>